<dbReference type="PANTHER" id="PTHR38340">
    <property type="entry name" value="S-LAYER PROTEIN"/>
    <property type="match status" value="1"/>
</dbReference>
<dbReference type="InterPro" id="IPR003587">
    <property type="entry name" value="Hint_dom_N"/>
</dbReference>
<sequence>MYFWDWLKNDHDTSGSGSDSSDNRDGYVDGTSGDDVIGSGYADSDGDRIDAGDALLPGETGDQDIVRAGAGNDRVDGGKDDDLILGDVGKGGTVTGAGDDTLRGGSGDDVIHGNGGDDSIEGETGNDTLYGNAGHDHVEGGKGDDVIHGDTDADGGHGGGGSGERESFEWDKAPDPNGKGHIDNQDDLSGGFTQNTGSVDVTFSVKSTKECPDTNFETDKQKVHSITTDGTGADRYSSMASRTNSDDESATYQWGFSSAVGNVSFRINDIDADSKVTIKAYDAQGHLVDIDVRAEHGTHLTLKDKDAAGGKEVISHHKDDTGPDTDPDHSVLVNIAGPITRLEITHEQDGDDTSEINVTDIYFDALDDGGHGGGGDAGAGDDTLLGGSGDDTIYGNGGDDEIEGGKGADLIYGDDAEDPSGTGTEGPRESFNWQGYDDAAADSSITQDTGSVSVTYSRIKDTGSHKSTVDDTTELNTSGIDTGGETIDGNSALRSETKGKGNEGDFQWEFSEAVTNVEFNINDLDTDGVVTVRAFDADGQPIEVQLAGGSGMSLYDTDSVDGHDQARSNIGDLDEDSEANNLQVTIPGPVSKIVVEHTQDGGTNSGIWITDLYFNAPGTTGGDGMNGEGGDDTLAGGEGADTVFGEGGNDTFKVASAAEGAGDAITGGNGPDQAKDEDVLDLRGAGKVTIDRSADDSDAGAYKGTVTFSDGSTLAFSQIESFLTDPQDTDPEAMDDTVTTDEDTAVTIDVLANDSDPDGDTLTISGVSDPANGTAEIVGGQIVYTPDPDFNGTDTLTYTVDDGTGNTDTATVTVTVNPVNDAPVAADDSDTTEEDTAVTIDVLGNDTDVDGDTLSIQSVGTPANGTAQIVGGQIVYTPEAGFTGDDTFEYTVSDGNGGTDTATVTVSVTDGGGGGNQPPVAVDDMVTTPEDETLTIDPLANDTDPDGDALSLVGTPVSDAGGTVTVNADGTIDYTPPQDFNGTDTITYTVTDPDGATDTGTITVEVTPVNDAPVAADDSDTTEEDTAVTIDVLGNDTDVDGDTLSIQSVGTPANGTAQIVGGQIVYTPEAGFTGDDTFEYTVSDGNGGTDTATVTVSVTDGGGGGNQPPVAVDDMGTTPEDETLTIDPLANDTDPDGDALSLVGTPVSDAGGTVTVNADGTIDYTPPQDFNGTDTITYTVTDPDGATDTGTITVEVTPVNDAPVAADDSDTTEEDTAVTIDVLGNDTDVDGDTLSIQSVGTPANGTAQIVGGQIVYTPEAGFEGTDTFEYTVTDPDGLTDTATVTVTVGDGIKPDGIVEGTSGDDVIDDDYEGDPEGDKVDNDDALDPTSGDDDIIEAYSGDDTVIAGSGDDTVDGGPGDDSITGNSGDDSITSGPDGLPDVEIFPGTPVDSDPFDDRDTVHGNTGNDTIVTGDDRDVIYGGSGEDVINPGIDNDTVYGGKGDDEIIDPQGADYIEGNSGDDTIIAGIDTFSDYEGDDPNLPNPLYPGVLSDPNTTDGKDTVLGGQGNDLIKTGDDADTIIGGSGDDTLHGGIDDDYIEGNRGDDEIIGGHGSDTIYGGSGDDRINSGDSSLLWGQEPDATDLVPENGRDLVYGGAGNDTIEGQDDDDTIHGGTGFDMIDGGIDDDELYGESGNDTVLGGQGDDTIGGGTGRDSLEGNSGDDVITAGQDHDTVTGGAGDDDLSGNAGDDSLVGGSGDDTIDGGGQNDTITGGDGADTMFGGNDRDVFLGSTVGDDIDGGSGGDDYDILDLRGSAPTGGRINVIYDDNPENGTVEFYDADDKLVGTSEFEEIEKVIPCFTPGTLIATPRGEVAVETLREGDRVITRDNGIQEIRWFGHKDLSGRELLQKEHLKPVLIQKGSLGYGLPERDMLVSPNHRVLVNNDKTALYFEEREVLVAAKHLTGLAGVSRVDTMKTAYIHFMFDQHEVILSDGSWTESFQPGHQTLDGLGNAQRQEILELFPELG</sequence>
<feature type="region of interest" description="Disordered" evidence="3">
    <location>
        <begin position="462"/>
        <end position="504"/>
    </location>
</feature>
<dbReference type="InterPro" id="IPR036844">
    <property type="entry name" value="Hint_dom_sf"/>
</dbReference>
<feature type="region of interest" description="Disordered" evidence="3">
    <location>
        <begin position="223"/>
        <end position="246"/>
    </location>
</feature>
<feature type="region of interest" description="Disordered" evidence="3">
    <location>
        <begin position="10"/>
        <end position="195"/>
    </location>
</feature>
<dbReference type="PROSITE" id="PS00330">
    <property type="entry name" value="HEMOLYSIN_CALCIUM"/>
    <property type="match status" value="4"/>
</dbReference>
<dbReference type="SMART" id="SM00306">
    <property type="entry name" value="HintN"/>
    <property type="match status" value="1"/>
</dbReference>
<evidence type="ECO:0000256" key="1">
    <source>
        <dbReference type="ARBA" id="ARBA00004613"/>
    </source>
</evidence>
<organism evidence="5 6">
    <name type="scientific">Pseudooceanicola batsensis (strain ATCC BAA-863 / DSM 15984 / KCTC 12145 / HTCC2597)</name>
    <name type="common">Oceanicola batsensis</name>
    <dbReference type="NCBI Taxonomy" id="252305"/>
    <lineage>
        <taxon>Bacteria</taxon>
        <taxon>Pseudomonadati</taxon>
        <taxon>Pseudomonadota</taxon>
        <taxon>Alphaproteobacteria</taxon>
        <taxon>Rhodobacterales</taxon>
        <taxon>Paracoccaceae</taxon>
        <taxon>Pseudooceanicola</taxon>
    </lineage>
</organism>
<keyword evidence="6" id="KW-1185">Reference proteome</keyword>
<dbReference type="Gene3D" id="2.170.16.10">
    <property type="entry name" value="Hedgehog/Intein (Hint) domain"/>
    <property type="match status" value="1"/>
</dbReference>
<dbReference type="InterPro" id="IPR001343">
    <property type="entry name" value="Hemolysn_Ca-bd"/>
</dbReference>
<dbReference type="eggNOG" id="COG2931">
    <property type="taxonomic scope" value="Bacteria"/>
</dbReference>
<dbReference type="Pfam" id="PF13403">
    <property type="entry name" value="Hint_2"/>
    <property type="match status" value="1"/>
</dbReference>
<dbReference type="Proteomes" id="UP000004318">
    <property type="component" value="Unassembled WGS sequence"/>
</dbReference>
<feature type="domain" description="Hint" evidence="4">
    <location>
        <begin position="1795"/>
        <end position="1911"/>
    </location>
</feature>
<feature type="compositionally biased region" description="Basic and acidic residues" evidence="3">
    <location>
        <begin position="134"/>
        <end position="155"/>
    </location>
</feature>
<dbReference type="GO" id="GO:0005576">
    <property type="term" value="C:extracellular region"/>
    <property type="evidence" value="ECO:0007669"/>
    <property type="project" value="UniProtKB-SubCell"/>
</dbReference>
<evidence type="ECO:0000256" key="3">
    <source>
        <dbReference type="SAM" id="MobiDB-lite"/>
    </source>
</evidence>
<feature type="region of interest" description="Disordered" evidence="3">
    <location>
        <begin position="620"/>
        <end position="648"/>
    </location>
</feature>
<dbReference type="eggNOG" id="COG5295">
    <property type="taxonomic scope" value="Bacteria"/>
</dbReference>
<dbReference type="EMBL" id="AAMO01000012">
    <property type="protein sequence ID" value="EAQ01548.1"/>
    <property type="molecule type" value="Genomic_DNA"/>
</dbReference>
<evidence type="ECO:0000259" key="4">
    <source>
        <dbReference type="SMART" id="SM00306"/>
    </source>
</evidence>
<proteinExistence type="predicted"/>
<dbReference type="STRING" id="252305.OB2597_03888"/>
<dbReference type="InterPro" id="IPR028992">
    <property type="entry name" value="Hedgehog/Intein_dom"/>
</dbReference>
<dbReference type="GO" id="GO:0005509">
    <property type="term" value="F:calcium ion binding"/>
    <property type="evidence" value="ECO:0007669"/>
    <property type="project" value="InterPro"/>
</dbReference>
<dbReference type="PRINTS" id="PR00313">
    <property type="entry name" value="CABNDNGRPT"/>
</dbReference>
<keyword evidence="2" id="KW-0964">Secreted</keyword>
<feature type="region of interest" description="Disordered" evidence="3">
    <location>
        <begin position="1291"/>
        <end position="1409"/>
    </location>
</feature>
<gene>
    <name evidence="5" type="ORF">OB2597_03888</name>
</gene>
<evidence type="ECO:0000313" key="5">
    <source>
        <dbReference type="EMBL" id="EAQ01548.1"/>
    </source>
</evidence>
<dbReference type="Gene3D" id="2.150.10.10">
    <property type="entry name" value="Serralysin-like metalloprotease, C-terminal"/>
    <property type="match status" value="6"/>
</dbReference>
<dbReference type="NCBIfam" id="NF012211">
    <property type="entry name" value="tand_rpt_95"/>
    <property type="match status" value="6"/>
</dbReference>
<dbReference type="HOGENOM" id="CLU_244925_0_0_5"/>
<feature type="region of interest" description="Disordered" evidence="3">
    <location>
        <begin position="390"/>
        <end position="434"/>
    </location>
</feature>
<evidence type="ECO:0000313" key="6">
    <source>
        <dbReference type="Proteomes" id="UP000004318"/>
    </source>
</evidence>
<comment type="caution">
    <text evidence="5">The sequence shown here is derived from an EMBL/GenBank/DDBJ whole genome shotgun (WGS) entry which is preliminary data.</text>
</comment>
<dbReference type="InterPro" id="IPR018511">
    <property type="entry name" value="Hemolysin-typ_Ca-bd_CS"/>
</dbReference>
<dbReference type="Pfam" id="PF17963">
    <property type="entry name" value="Big_9"/>
    <property type="match status" value="6"/>
</dbReference>
<feature type="compositionally biased region" description="Polar residues" evidence="3">
    <location>
        <begin position="1363"/>
        <end position="1374"/>
    </location>
</feature>
<name>A3U2H4_PSEBH</name>
<feature type="non-terminal residue" evidence="5">
    <location>
        <position position="1964"/>
    </location>
</feature>
<dbReference type="Gene3D" id="2.60.40.2810">
    <property type="match status" value="6"/>
</dbReference>
<dbReference type="PANTHER" id="PTHR38340:SF1">
    <property type="entry name" value="S-LAYER PROTEIN"/>
    <property type="match status" value="1"/>
</dbReference>
<comment type="subcellular location">
    <subcellularLocation>
        <location evidence="1">Secreted</location>
    </subcellularLocation>
</comment>
<feature type="compositionally biased region" description="Acidic residues" evidence="3">
    <location>
        <begin position="1305"/>
        <end position="1315"/>
    </location>
</feature>
<feature type="compositionally biased region" description="Basic and acidic residues" evidence="3">
    <location>
        <begin position="73"/>
        <end position="82"/>
    </location>
</feature>
<reference evidence="5 6" key="1">
    <citation type="journal article" date="2010" name="J. Bacteriol.">
        <title>Genome sequences of Oceanicola granulosus HTCC2516(T) and Oceanicola batsensis HTCC2597(TDelta).</title>
        <authorList>
            <person name="Thrash J.C."/>
            <person name="Cho J.C."/>
            <person name="Vergin K.L."/>
            <person name="Giovannoni S.J."/>
        </authorList>
    </citation>
    <scope>NUCLEOTIDE SEQUENCE [LARGE SCALE GENOMIC DNA]</scope>
    <source>
        <strain evidence="6">ATCC BAA-863 / DSM 15984 / KCTC 12145 / HTCC2597</strain>
    </source>
</reference>
<dbReference type="InterPro" id="IPR011049">
    <property type="entry name" value="Serralysin-like_metalloprot_C"/>
</dbReference>
<accession>A3U2H4</accession>
<evidence type="ECO:0000256" key="2">
    <source>
        <dbReference type="ARBA" id="ARBA00022525"/>
    </source>
</evidence>
<protein>
    <submittedName>
        <fullName evidence="5">Type I secretion target repeat protein</fullName>
    </submittedName>
</protein>
<dbReference type="SUPFAM" id="SSF51120">
    <property type="entry name" value="beta-Roll"/>
    <property type="match status" value="6"/>
</dbReference>
<dbReference type="InterPro" id="IPR050557">
    <property type="entry name" value="RTX_toxin/Mannuronan_C5-epim"/>
</dbReference>
<feature type="compositionally biased region" description="Gly residues" evidence="3">
    <location>
        <begin position="1693"/>
        <end position="1705"/>
    </location>
</feature>
<feature type="region of interest" description="Disordered" evidence="3">
    <location>
        <begin position="1626"/>
        <end position="1714"/>
    </location>
</feature>
<feature type="compositionally biased region" description="Gly residues" evidence="3">
    <location>
        <begin position="1639"/>
        <end position="1651"/>
    </location>
</feature>
<dbReference type="Pfam" id="PF00353">
    <property type="entry name" value="HemolysinCabind"/>
    <property type="match status" value="14"/>
</dbReference>
<feature type="compositionally biased region" description="Basic and acidic residues" evidence="3">
    <location>
        <begin position="163"/>
        <end position="184"/>
    </location>
</feature>
<feature type="compositionally biased region" description="Acidic residues" evidence="3">
    <location>
        <begin position="1323"/>
        <end position="1336"/>
    </location>
</feature>
<dbReference type="SUPFAM" id="SSF51294">
    <property type="entry name" value="Hedgehog/intein (Hint) domain"/>
    <property type="match status" value="1"/>
</dbReference>